<dbReference type="PANTHER" id="PTHR40043">
    <property type="entry name" value="UPF0719 INNER MEMBRANE PROTEIN YJFL"/>
    <property type="match status" value="1"/>
</dbReference>
<evidence type="ECO:0000256" key="5">
    <source>
        <dbReference type="ARBA" id="ARBA00022989"/>
    </source>
</evidence>
<evidence type="ECO:0000256" key="1">
    <source>
        <dbReference type="ARBA" id="ARBA00004651"/>
    </source>
</evidence>
<proteinExistence type="inferred from homology"/>
<dbReference type="Proteomes" id="UP000289200">
    <property type="component" value="Unassembled WGS sequence"/>
</dbReference>
<protein>
    <submittedName>
        <fullName evidence="8">DUF350 domain-containing protein</fullName>
    </submittedName>
</protein>
<evidence type="ECO:0000256" key="2">
    <source>
        <dbReference type="ARBA" id="ARBA00005779"/>
    </source>
</evidence>
<dbReference type="Proteomes" id="UP000438991">
    <property type="component" value="Unassembled WGS sequence"/>
</dbReference>
<gene>
    <name evidence="8" type="ORF">GJ689_08690</name>
    <name evidence="9" type="ORF">RHODGE_RHODGE_04225</name>
</gene>
<keyword evidence="10" id="KW-1185">Reference proteome</keyword>
<dbReference type="RefSeq" id="WP_111383449.1">
    <property type="nucleotide sequence ID" value="NZ_NPEW01000006.1"/>
</dbReference>
<keyword evidence="6 7" id="KW-0472">Membrane</keyword>
<name>A0A327KGU9_9BRAD</name>
<feature type="transmembrane region" description="Helical" evidence="7">
    <location>
        <begin position="50"/>
        <end position="73"/>
    </location>
</feature>
<dbReference type="InterPro" id="IPR007140">
    <property type="entry name" value="DUF350"/>
</dbReference>
<feature type="transmembrane region" description="Helical" evidence="7">
    <location>
        <begin position="12"/>
        <end position="29"/>
    </location>
</feature>
<dbReference type="AlphaFoldDB" id="A0A327KGU9"/>
<feature type="transmembrane region" description="Helical" evidence="7">
    <location>
        <begin position="111"/>
        <end position="131"/>
    </location>
</feature>
<organism evidence="9 10">
    <name type="scientific">Rhodoplanes serenus</name>
    <dbReference type="NCBI Taxonomy" id="200615"/>
    <lineage>
        <taxon>Bacteria</taxon>
        <taxon>Pseudomonadati</taxon>
        <taxon>Pseudomonadota</taxon>
        <taxon>Alphaproteobacteria</taxon>
        <taxon>Hyphomicrobiales</taxon>
        <taxon>Nitrobacteraceae</taxon>
        <taxon>Rhodoplanes</taxon>
    </lineage>
</organism>
<evidence type="ECO:0000256" key="3">
    <source>
        <dbReference type="ARBA" id="ARBA00022475"/>
    </source>
</evidence>
<evidence type="ECO:0000256" key="6">
    <source>
        <dbReference type="ARBA" id="ARBA00023136"/>
    </source>
</evidence>
<comment type="caution">
    <text evidence="9">The sequence shown here is derived from an EMBL/GenBank/DDBJ whole genome shotgun (WGS) entry which is preliminary data.</text>
</comment>
<reference evidence="10" key="1">
    <citation type="submission" date="2018-10" db="EMBL/GenBank/DDBJ databases">
        <authorList>
            <person name="Peiro R."/>
            <person name="Begona"/>
            <person name="Cbmso G."/>
            <person name="Lopez M."/>
            <person name="Gonzalez S."/>
            <person name="Sacristan E."/>
            <person name="Castillo E."/>
        </authorList>
    </citation>
    <scope>NUCLEOTIDE SEQUENCE [LARGE SCALE GENOMIC DNA]</scope>
</reference>
<keyword evidence="5 7" id="KW-1133">Transmembrane helix</keyword>
<evidence type="ECO:0000256" key="4">
    <source>
        <dbReference type="ARBA" id="ARBA00022692"/>
    </source>
</evidence>
<dbReference type="PANTHER" id="PTHR40043:SF1">
    <property type="entry name" value="UPF0719 INNER MEMBRANE PROTEIN YJFL"/>
    <property type="match status" value="1"/>
</dbReference>
<keyword evidence="4 7" id="KW-0812">Transmembrane</keyword>
<dbReference type="OrthoDB" id="5573330at2"/>
<evidence type="ECO:0000313" key="11">
    <source>
        <dbReference type="Proteomes" id="UP000438991"/>
    </source>
</evidence>
<dbReference type="Pfam" id="PF03994">
    <property type="entry name" value="DUF350"/>
    <property type="match status" value="1"/>
</dbReference>
<dbReference type="EMBL" id="WNKV01000005">
    <property type="protein sequence ID" value="MTW16286.1"/>
    <property type="molecule type" value="Genomic_DNA"/>
</dbReference>
<accession>A0A327KGU9</accession>
<evidence type="ECO:0000313" key="8">
    <source>
        <dbReference type="EMBL" id="MTW16286.1"/>
    </source>
</evidence>
<reference evidence="8 11" key="3">
    <citation type="submission" date="2019-11" db="EMBL/GenBank/DDBJ databases">
        <title>Whole-genome sequence of Rhodoplanes serenus DSM 18633, type strain.</title>
        <authorList>
            <person name="Kyndt J.A."/>
            <person name="Meyer T.E."/>
        </authorList>
    </citation>
    <scope>NUCLEOTIDE SEQUENCE [LARGE SCALE GENOMIC DNA]</scope>
    <source>
        <strain evidence="8 11">DSM 18633</strain>
    </source>
</reference>
<evidence type="ECO:0000256" key="7">
    <source>
        <dbReference type="SAM" id="Phobius"/>
    </source>
</evidence>
<sequence length="134" mass="13750">MLLQSLAGLPAFLAYLSTAIVAAVLYLLIYTRVTAHDEFALIARNVPGAAVSLGLSLLGFALPLASAIAHASYLLDCAVWSVIALVVQIGAYFLARLPVPDLSARIAAGELAPAIWLGLASLAAGALNAAAMSY</sequence>
<evidence type="ECO:0000313" key="9">
    <source>
        <dbReference type="EMBL" id="VCU11021.1"/>
    </source>
</evidence>
<dbReference type="GO" id="GO:0005886">
    <property type="term" value="C:plasma membrane"/>
    <property type="evidence" value="ECO:0007669"/>
    <property type="project" value="UniProtKB-SubCell"/>
</dbReference>
<comment type="similarity">
    <text evidence="2">Belongs to the UPF0719 family.</text>
</comment>
<reference evidence="9" key="2">
    <citation type="submission" date="2018-10" db="EMBL/GenBank/DDBJ databases">
        <authorList>
            <person name="Peiro R."/>
            <person name="Begona"/>
            <person name="Cbmso G."/>
            <person name="Lopez M."/>
            <person name="Gonzalez S."/>
            <person name="Sacristan E."/>
            <person name="Castillo E."/>
        </authorList>
    </citation>
    <scope>NUCLEOTIDE SEQUENCE</scope>
    <source>
        <strain evidence="9">Rhod_genome</strain>
    </source>
</reference>
<evidence type="ECO:0000313" key="10">
    <source>
        <dbReference type="Proteomes" id="UP000289200"/>
    </source>
</evidence>
<feature type="transmembrane region" description="Helical" evidence="7">
    <location>
        <begin position="79"/>
        <end position="99"/>
    </location>
</feature>
<dbReference type="EMBL" id="UWOC01000186">
    <property type="protein sequence ID" value="VCU11021.1"/>
    <property type="molecule type" value="Genomic_DNA"/>
</dbReference>
<comment type="subcellular location">
    <subcellularLocation>
        <location evidence="1">Cell membrane</location>
        <topology evidence="1">Multi-pass membrane protein</topology>
    </subcellularLocation>
</comment>
<keyword evidence="3" id="KW-1003">Cell membrane</keyword>